<keyword evidence="2" id="KW-0472">Membrane</keyword>
<proteinExistence type="predicted"/>
<dbReference type="SMART" id="SM00271">
    <property type="entry name" value="DnaJ"/>
    <property type="match status" value="1"/>
</dbReference>
<evidence type="ECO:0000313" key="8">
    <source>
        <dbReference type="Proteomes" id="UP000234323"/>
    </source>
</evidence>
<sequence length="80" mass="9423">KETDLYAILQLEPNATEAEIRSSYRRLALKHHPDKNDGIVTEEWKKLSRAYEILSDANNRYLYDNYGSINNCTQHFNSYI</sequence>
<gene>
    <name evidence="7" type="ORF">RhiirA4_332564</name>
</gene>
<dbReference type="Pfam" id="PF00226">
    <property type="entry name" value="DnaJ"/>
    <property type="match status" value="1"/>
</dbReference>
<dbReference type="PANTHER" id="PTHR44027:SF7">
    <property type="entry name" value="DNAJ HOMOLOG SUBFAMILY C MEMBER 5 HOMOLOG"/>
    <property type="match status" value="1"/>
</dbReference>
<keyword evidence="4" id="KW-0143">Chaperone</keyword>
<protein>
    <submittedName>
        <fullName evidence="7">DnaJ-domain-containing protein</fullName>
    </submittedName>
</protein>
<comment type="subcellular location">
    <subcellularLocation>
        <location evidence="1">Membrane</location>
        <topology evidence="1">Lipid-anchor</topology>
    </subcellularLocation>
</comment>
<evidence type="ECO:0000256" key="2">
    <source>
        <dbReference type="ARBA" id="ARBA00023136"/>
    </source>
</evidence>
<dbReference type="PANTHER" id="PTHR44027">
    <property type="entry name" value="DNAJ HOMOLOG SUBFAMILY C MEMBER 5 HOMOLOG"/>
    <property type="match status" value="1"/>
</dbReference>
<dbReference type="InterPro" id="IPR036869">
    <property type="entry name" value="J_dom_sf"/>
</dbReference>
<evidence type="ECO:0000256" key="4">
    <source>
        <dbReference type="ARBA" id="ARBA00023186"/>
    </source>
</evidence>
<evidence type="ECO:0000256" key="3">
    <source>
        <dbReference type="ARBA" id="ARBA00023139"/>
    </source>
</evidence>
<dbReference type="CDD" id="cd06257">
    <property type="entry name" value="DnaJ"/>
    <property type="match status" value="1"/>
</dbReference>
<dbReference type="PROSITE" id="PS50076">
    <property type="entry name" value="DNAJ_2"/>
    <property type="match status" value="1"/>
</dbReference>
<dbReference type="InterPro" id="IPR051434">
    <property type="entry name" value="DnaJ_C_subfamily_member5"/>
</dbReference>
<dbReference type="InterPro" id="IPR001623">
    <property type="entry name" value="DnaJ_domain"/>
</dbReference>
<dbReference type="Gene3D" id="1.10.287.110">
    <property type="entry name" value="DnaJ domain"/>
    <property type="match status" value="1"/>
</dbReference>
<keyword evidence="8" id="KW-1185">Reference proteome</keyword>
<evidence type="ECO:0000256" key="1">
    <source>
        <dbReference type="ARBA" id="ARBA00004635"/>
    </source>
</evidence>
<dbReference type="GO" id="GO:0016020">
    <property type="term" value="C:membrane"/>
    <property type="evidence" value="ECO:0007669"/>
    <property type="project" value="UniProtKB-SubCell"/>
</dbReference>
<evidence type="ECO:0000259" key="6">
    <source>
        <dbReference type="PROSITE" id="PS50076"/>
    </source>
</evidence>
<dbReference type="GO" id="GO:0005737">
    <property type="term" value="C:cytoplasm"/>
    <property type="evidence" value="ECO:0007669"/>
    <property type="project" value="UniProtKB-ARBA"/>
</dbReference>
<comment type="caution">
    <text evidence="7">The sequence shown here is derived from an EMBL/GenBank/DDBJ whole genome shotgun (WGS) entry which is preliminary data.</text>
</comment>
<reference evidence="7 8" key="1">
    <citation type="submission" date="2015-10" db="EMBL/GenBank/DDBJ databases">
        <title>Genome analyses suggest a sexual origin of heterokaryosis in a supposedly ancient asexual fungus.</title>
        <authorList>
            <person name="Ropars J."/>
            <person name="Sedzielewska K."/>
            <person name="Noel J."/>
            <person name="Charron P."/>
            <person name="Farinelli L."/>
            <person name="Marton T."/>
            <person name="Kruger M."/>
            <person name="Pelin A."/>
            <person name="Brachmann A."/>
            <person name="Corradi N."/>
        </authorList>
    </citation>
    <scope>NUCLEOTIDE SEQUENCE [LARGE SCALE GENOMIC DNA]</scope>
    <source>
        <strain evidence="7 8">A4</strain>
    </source>
</reference>
<feature type="non-terminal residue" evidence="7">
    <location>
        <position position="1"/>
    </location>
</feature>
<dbReference type="VEuPathDB" id="FungiDB:RhiirA1_333075"/>
<dbReference type="AlphaFoldDB" id="A0A2I1HJL5"/>
<dbReference type="Proteomes" id="UP000234323">
    <property type="component" value="Unassembled WGS sequence"/>
</dbReference>
<organism evidence="7 8">
    <name type="scientific">Rhizophagus irregularis</name>
    <dbReference type="NCBI Taxonomy" id="588596"/>
    <lineage>
        <taxon>Eukaryota</taxon>
        <taxon>Fungi</taxon>
        <taxon>Fungi incertae sedis</taxon>
        <taxon>Mucoromycota</taxon>
        <taxon>Glomeromycotina</taxon>
        <taxon>Glomeromycetes</taxon>
        <taxon>Glomerales</taxon>
        <taxon>Glomeraceae</taxon>
        <taxon>Rhizophagus</taxon>
    </lineage>
</organism>
<accession>A0A2I1HJL5</accession>
<keyword evidence="5" id="KW-0449">Lipoprotein</keyword>
<dbReference type="EMBL" id="LLXI01003347">
    <property type="protein sequence ID" value="PKY59074.1"/>
    <property type="molecule type" value="Genomic_DNA"/>
</dbReference>
<evidence type="ECO:0000256" key="5">
    <source>
        <dbReference type="ARBA" id="ARBA00023288"/>
    </source>
</evidence>
<keyword evidence="3" id="KW-0564">Palmitate</keyword>
<evidence type="ECO:0000313" key="7">
    <source>
        <dbReference type="EMBL" id="PKY59074.1"/>
    </source>
</evidence>
<name>A0A2I1HJL5_9GLOM</name>
<dbReference type="PRINTS" id="PR00625">
    <property type="entry name" value="JDOMAIN"/>
</dbReference>
<dbReference type="SUPFAM" id="SSF46565">
    <property type="entry name" value="Chaperone J-domain"/>
    <property type="match status" value="1"/>
</dbReference>
<feature type="domain" description="J" evidence="6">
    <location>
        <begin position="4"/>
        <end position="67"/>
    </location>
</feature>